<comment type="caution">
    <text evidence="1">The sequence shown here is derived from an EMBL/GenBank/DDBJ whole genome shotgun (WGS) entry which is preliminary data.</text>
</comment>
<dbReference type="InterPro" id="IPR036895">
    <property type="entry name" value="Uracil-DNA_glycosylase-like_sf"/>
</dbReference>
<accession>A0ABV2U2J3</accession>
<sequence length="227" mass="25889">MEPFLHTHPYEPFLFEGATKLIVGTLPPPRFTTGELKQGDVDFSYGSRDGQLWPILDRIFNLNLEFETTGEAIAQRQNFLRNRGIGICDIVASSERLKIDASDLGMQQIQLRNVIGYLHKYPKVHTLLFTGGNSKNGPEYFFRKHLNDFGLRLKLISNEVPRIHEFKLPSAENNKAVERTIRTVSLTAPSGAANRAVGSLPLYKELKMKDPKFNTIDFRVLQYSQFF</sequence>
<proteinExistence type="predicted"/>
<gene>
    <name evidence="1" type="ORF">ABXZ32_15250</name>
</gene>
<protein>
    <submittedName>
        <fullName evidence="1">Uracil-DNA glycosylase family protein</fullName>
    </submittedName>
</protein>
<organism evidence="1 2">
    <name type="scientific">Sediminicola luteus</name>
    <dbReference type="NCBI Taxonomy" id="319238"/>
    <lineage>
        <taxon>Bacteria</taxon>
        <taxon>Pseudomonadati</taxon>
        <taxon>Bacteroidota</taxon>
        <taxon>Flavobacteriia</taxon>
        <taxon>Flavobacteriales</taxon>
        <taxon>Flavobacteriaceae</taxon>
        <taxon>Sediminicola</taxon>
    </lineage>
</organism>
<dbReference type="Proteomes" id="UP001549773">
    <property type="component" value="Unassembled WGS sequence"/>
</dbReference>
<name>A0ABV2U2J3_9FLAO</name>
<reference evidence="1 2" key="1">
    <citation type="submission" date="2024-07" db="EMBL/GenBank/DDBJ databases">
        <title>The genome sequence of type strain Sediminicola luteus GDMCC 1.2596T.</title>
        <authorList>
            <person name="Liu Y."/>
        </authorList>
    </citation>
    <scope>NUCLEOTIDE SEQUENCE [LARGE SCALE GENOMIC DNA]</scope>
    <source>
        <strain evidence="1 2">GDMCC 1.2596</strain>
    </source>
</reference>
<dbReference type="RefSeq" id="WP_354619552.1">
    <property type="nucleotide sequence ID" value="NZ_JBEWYP010000011.1"/>
</dbReference>
<dbReference type="Gene3D" id="3.40.470.10">
    <property type="entry name" value="Uracil-DNA glycosylase-like domain"/>
    <property type="match status" value="1"/>
</dbReference>
<keyword evidence="2" id="KW-1185">Reference proteome</keyword>
<dbReference type="SUPFAM" id="SSF52141">
    <property type="entry name" value="Uracil-DNA glycosylase-like"/>
    <property type="match status" value="1"/>
</dbReference>
<evidence type="ECO:0000313" key="1">
    <source>
        <dbReference type="EMBL" id="MET7030764.1"/>
    </source>
</evidence>
<evidence type="ECO:0000313" key="2">
    <source>
        <dbReference type="Proteomes" id="UP001549773"/>
    </source>
</evidence>
<dbReference type="EMBL" id="JBEWYP010000011">
    <property type="protein sequence ID" value="MET7030764.1"/>
    <property type="molecule type" value="Genomic_DNA"/>
</dbReference>